<evidence type="ECO:0000313" key="11">
    <source>
        <dbReference type="EMBL" id="CAE8627211.1"/>
    </source>
</evidence>
<name>A0A813GVC9_POLGL</name>
<dbReference type="Gene3D" id="2.40.270.10">
    <property type="entry name" value="DNA-directed RNA polymerase, subunit 2, domain 6"/>
    <property type="match status" value="1"/>
</dbReference>
<dbReference type="GO" id="GO:0032549">
    <property type="term" value="F:ribonucleoside binding"/>
    <property type="evidence" value="ECO:0007669"/>
    <property type="project" value="InterPro"/>
</dbReference>
<dbReference type="GO" id="GO:0003677">
    <property type="term" value="F:DNA binding"/>
    <property type="evidence" value="ECO:0007669"/>
    <property type="project" value="InterPro"/>
</dbReference>
<dbReference type="GO" id="GO:0003899">
    <property type="term" value="F:DNA-directed RNA polymerase activity"/>
    <property type="evidence" value="ECO:0007669"/>
    <property type="project" value="UniProtKB-EC"/>
</dbReference>
<keyword evidence="3" id="KW-0240">DNA-directed RNA polymerase</keyword>
<feature type="non-terminal residue" evidence="11">
    <location>
        <position position="349"/>
    </location>
</feature>
<dbReference type="Gene3D" id="3.90.1070.20">
    <property type="match status" value="1"/>
</dbReference>
<proteinExistence type="inferred from homology"/>
<evidence type="ECO:0000256" key="1">
    <source>
        <dbReference type="ARBA" id="ARBA00006835"/>
    </source>
</evidence>
<dbReference type="Proteomes" id="UP000626109">
    <property type="component" value="Unassembled WGS sequence"/>
</dbReference>
<comment type="similarity">
    <text evidence="1 7">Belongs to the RNA polymerase beta chain family.</text>
</comment>
<accession>A0A813GVC9</accession>
<keyword evidence="6" id="KW-0804">Transcription</keyword>
<organism evidence="11 12">
    <name type="scientific">Polarella glacialis</name>
    <name type="common">Dinoflagellate</name>
    <dbReference type="NCBI Taxonomy" id="89957"/>
    <lineage>
        <taxon>Eukaryota</taxon>
        <taxon>Sar</taxon>
        <taxon>Alveolata</taxon>
        <taxon>Dinophyceae</taxon>
        <taxon>Suessiales</taxon>
        <taxon>Suessiaceae</taxon>
        <taxon>Polarella</taxon>
    </lineage>
</organism>
<dbReference type="Pfam" id="PF06883">
    <property type="entry name" value="RNA_pol_Rpa2_4"/>
    <property type="match status" value="1"/>
</dbReference>
<feature type="domain" description="RNA polymerase Rpb2" evidence="9">
    <location>
        <begin position="2"/>
        <end position="57"/>
    </location>
</feature>
<evidence type="ECO:0000256" key="3">
    <source>
        <dbReference type="ARBA" id="ARBA00022478"/>
    </source>
</evidence>
<dbReference type="GO" id="GO:0000428">
    <property type="term" value="C:DNA-directed RNA polymerase complex"/>
    <property type="evidence" value="ECO:0007669"/>
    <property type="project" value="UniProtKB-KW"/>
</dbReference>
<dbReference type="PANTHER" id="PTHR20856">
    <property type="entry name" value="DNA-DIRECTED RNA POLYMERASE I SUBUNIT 2"/>
    <property type="match status" value="1"/>
</dbReference>
<protein>
    <recommendedName>
        <fullName evidence="2">DNA-directed RNA polymerase</fullName>
        <ecNumber evidence="2">2.7.7.6</ecNumber>
    </recommendedName>
</protein>
<dbReference type="Pfam" id="PF04565">
    <property type="entry name" value="RNA_pol_Rpb2_3"/>
    <property type="match status" value="1"/>
</dbReference>
<comment type="caution">
    <text evidence="11">The sequence shown here is derived from an EMBL/GenBank/DDBJ whole genome shotgun (WGS) entry which is preliminary data.</text>
</comment>
<keyword evidence="4" id="KW-0808">Transferase</keyword>
<reference evidence="11" key="1">
    <citation type="submission" date="2021-02" db="EMBL/GenBank/DDBJ databases">
        <authorList>
            <person name="Dougan E. K."/>
            <person name="Rhodes N."/>
            <person name="Thang M."/>
            <person name="Chan C."/>
        </authorList>
    </citation>
    <scope>NUCLEOTIDE SEQUENCE</scope>
</reference>
<dbReference type="GO" id="GO:0006351">
    <property type="term" value="P:DNA-templated transcription"/>
    <property type="evidence" value="ECO:0007669"/>
    <property type="project" value="InterPro"/>
</dbReference>
<dbReference type="InterPro" id="IPR009674">
    <property type="entry name" value="Rpa2_dom_4"/>
</dbReference>
<dbReference type="AlphaFoldDB" id="A0A813GVC9"/>
<evidence type="ECO:0000259" key="9">
    <source>
        <dbReference type="Pfam" id="PF04565"/>
    </source>
</evidence>
<dbReference type="InterPro" id="IPR037033">
    <property type="entry name" value="DNA-dir_RNAP_su2_hyb_sf"/>
</dbReference>
<gene>
    <name evidence="11" type="ORF">PGLA2088_LOCUS584</name>
</gene>
<feature type="domain" description="DNA-directed RNA polymerase I subunit RPA2" evidence="10">
    <location>
        <begin position="110"/>
        <end position="167"/>
    </location>
</feature>
<evidence type="ECO:0000256" key="5">
    <source>
        <dbReference type="ARBA" id="ARBA00022695"/>
    </source>
</evidence>
<dbReference type="Gene3D" id="3.90.1100.10">
    <property type="match status" value="1"/>
</dbReference>
<evidence type="ECO:0000259" key="8">
    <source>
        <dbReference type="Pfam" id="PF00562"/>
    </source>
</evidence>
<evidence type="ECO:0000313" key="12">
    <source>
        <dbReference type="Proteomes" id="UP000626109"/>
    </source>
</evidence>
<evidence type="ECO:0000256" key="7">
    <source>
        <dbReference type="RuleBase" id="RU000434"/>
    </source>
</evidence>
<evidence type="ECO:0000259" key="10">
    <source>
        <dbReference type="Pfam" id="PF06883"/>
    </source>
</evidence>
<keyword evidence="5" id="KW-0548">Nucleotidyltransferase</keyword>
<dbReference type="GO" id="GO:0005634">
    <property type="term" value="C:nucleus"/>
    <property type="evidence" value="ECO:0007669"/>
    <property type="project" value="InterPro"/>
</dbReference>
<dbReference type="InterPro" id="IPR015712">
    <property type="entry name" value="DNA-dir_RNA_pol_su2"/>
</dbReference>
<evidence type="ECO:0000256" key="2">
    <source>
        <dbReference type="ARBA" id="ARBA00012418"/>
    </source>
</evidence>
<dbReference type="InterPro" id="IPR014724">
    <property type="entry name" value="RNA_pol_RPB2_OB-fold"/>
</dbReference>
<dbReference type="EMBL" id="CAJNNW010000398">
    <property type="protein sequence ID" value="CAE8627211.1"/>
    <property type="molecule type" value="Genomic_DNA"/>
</dbReference>
<evidence type="ECO:0000256" key="4">
    <source>
        <dbReference type="ARBA" id="ARBA00022679"/>
    </source>
</evidence>
<feature type="non-terminal residue" evidence="11">
    <location>
        <position position="1"/>
    </location>
</feature>
<dbReference type="InterPro" id="IPR007120">
    <property type="entry name" value="DNA-dir_RNAP_su2_dom"/>
</dbReference>
<sequence>ARYSSHFAAIHRGQYFAEMKTTTVRKLLPETWGFLCPVHTPDGSPCGLLNHLADSCKPIVEHPAEGAREAVASVLSGMGAEIWSENGLSGPTPETQSGKHVFIVIDGCPIGYMETSRIYFAEQLLRQYKVAGKHGIPRDLEIVCITRKWGQLFPGLFLFLGVCRLIRPVKCLRTGRTEWIGPLEQLFLNVSCLRSETVSAHEELDKQLAGKEEEFDPENIPEQLPVRFTHEELEPTRMLSTLAALTPFSNHNQSPRNMYQCQMLKQTMATPYHNHDFRPDNKVFRIYCPQSPIVRTQKYDEIDCDEHPIGTNAVVAVITYTGYDMEDAMIINKQAYERGFGHGIVYKTK</sequence>
<dbReference type="InterPro" id="IPR007645">
    <property type="entry name" value="RNA_pol_Rpb2_3"/>
</dbReference>
<dbReference type="EC" id="2.7.7.6" evidence="2"/>
<dbReference type="Pfam" id="PF00562">
    <property type="entry name" value="RNA_pol_Rpb2_6"/>
    <property type="match status" value="1"/>
</dbReference>
<evidence type="ECO:0000256" key="6">
    <source>
        <dbReference type="ARBA" id="ARBA00023163"/>
    </source>
</evidence>
<dbReference type="SUPFAM" id="SSF64484">
    <property type="entry name" value="beta and beta-prime subunits of DNA dependent RNA-polymerase"/>
    <property type="match status" value="1"/>
</dbReference>
<dbReference type="Gene3D" id="2.40.50.150">
    <property type="match status" value="1"/>
</dbReference>
<feature type="domain" description="DNA-directed RNA polymerase subunit 2 hybrid-binding" evidence="8">
    <location>
        <begin position="243"/>
        <end position="348"/>
    </location>
</feature>